<keyword evidence="5" id="KW-0333">Golgi apparatus</keyword>
<dbReference type="PANTHER" id="PTHR11062:SF207">
    <property type="entry name" value="OS07G0188700 PROTEIN"/>
    <property type="match status" value="1"/>
</dbReference>
<feature type="compositionally biased region" description="Pro residues" evidence="6">
    <location>
        <begin position="116"/>
        <end position="128"/>
    </location>
</feature>
<comment type="subcellular location">
    <subcellularLocation>
        <location evidence="1">Golgi apparatus membrane</location>
        <topology evidence="1">Single-pass type II membrane protein</topology>
    </subcellularLocation>
</comment>
<dbReference type="Gene3D" id="3.40.50.2000">
    <property type="entry name" value="Glycogen Phosphorylase B"/>
    <property type="match status" value="1"/>
</dbReference>
<evidence type="ECO:0000256" key="1">
    <source>
        <dbReference type="ARBA" id="ARBA00004323"/>
    </source>
</evidence>
<dbReference type="OrthoDB" id="1924787at2759"/>
<dbReference type="Gramene" id="Manes.08G017900.1.v8.1">
    <property type="protein sequence ID" value="Manes.08G017900.1.v8.1.CDS"/>
    <property type="gene ID" value="Manes.08G017900.v8.1"/>
</dbReference>
<keyword evidence="3" id="KW-0328">Glycosyltransferase</keyword>
<protein>
    <recommendedName>
        <fullName evidence="7">Exostosin GT47 domain-containing protein</fullName>
    </recommendedName>
</protein>
<dbReference type="Pfam" id="PF03016">
    <property type="entry name" value="Exostosin_GT47"/>
    <property type="match status" value="1"/>
</dbReference>
<dbReference type="PANTHER" id="PTHR11062">
    <property type="entry name" value="EXOSTOSIN HEPARAN SULFATE GLYCOSYLTRANSFERASE -RELATED"/>
    <property type="match status" value="1"/>
</dbReference>
<comment type="caution">
    <text evidence="8">The sequence shown here is derived from an EMBL/GenBank/DDBJ whole genome shotgun (WGS) entry which is preliminary data.</text>
</comment>
<dbReference type="InterPro" id="IPR004263">
    <property type="entry name" value="Exostosin"/>
</dbReference>
<feature type="region of interest" description="Disordered" evidence="6">
    <location>
        <begin position="106"/>
        <end position="128"/>
    </location>
</feature>
<dbReference type="OMA" id="PEWGVGD"/>
<feature type="domain" description="Exostosin GT47" evidence="7">
    <location>
        <begin position="221"/>
        <end position="502"/>
    </location>
</feature>
<dbReference type="EMBL" id="CM004394">
    <property type="protein sequence ID" value="OAY42815.1"/>
    <property type="molecule type" value="Genomic_DNA"/>
</dbReference>
<dbReference type="GO" id="GO:0000139">
    <property type="term" value="C:Golgi membrane"/>
    <property type="evidence" value="ECO:0007669"/>
    <property type="project" value="UniProtKB-SubCell"/>
</dbReference>
<evidence type="ECO:0000313" key="9">
    <source>
        <dbReference type="Proteomes" id="UP000091857"/>
    </source>
</evidence>
<keyword evidence="9" id="KW-1185">Reference proteome</keyword>
<keyword evidence="3" id="KW-0808">Transferase</keyword>
<gene>
    <name evidence="8" type="ORF">MANES_08G017900v8</name>
</gene>
<evidence type="ECO:0000256" key="5">
    <source>
        <dbReference type="ARBA" id="ARBA00023034"/>
    </source>
</evidence>
<sequence length="558" mass="63475">MGHAWRSSSSSSSSPIKLLLFMAPLVLVSGFVAILGPKFSSLEFLSSHSWLLGFGAADSLNISVPASSHAKENNESRLLDLHPRVAMVGMEVEDHSAEEKKALSDQYSAFNRSSASPPPSSPPPPPVRYFPAVDIQEPNASEEGKQISRNKTSIVSLDLSIKNKHEKEHSSLERLEAALQIARSAIKEAKFGDQWQDPEYVPMGPMYWNSKVFHRSYLEMEKQFKVFVYEEGEPPVFHNGPCKSIYSMEGNFIHRMEMDDHFRTKDPNKAHVYFLPFSVVMMVRFVYVRNSHDFGPIKRTVRDYVGLIAGKYPFWNRSLGADHFMLACHDWGPETSFSVPHLAKNSIRALCNANTSERFNPMKDVSFPEINLQTGTTKGLIGGPSPSRRSILAFFAGGLHGPIRPIILEHWENKDDDMSVHRYLPKGVSYYEMMRKSKFCLCPSGYEVASPRVVEAFYTGCVPVLISDHYVPPFSDVLNWKAFSVEVPVSDIPNLKRILMSISTRQYIRMQRRGQQIRRHFEVNSPPKRYDVYHMILHSIWLRRLNARIYDSPRAITS</sequence>
<evidence type="ECO:0000259" key="7">
    <source>
        <dbReference type="Pfam" id="PF03016"/>
    </source>
</evidence>
<reference evidence="9" key="1">
    <citation type="journal article" date="2016" name="Nat. Biotechnol.">
        <title>Sequencing wild and cultivated cassava and related species reveals extensive interspecific hybridization and genetic diversity.</title>
        <authorList>
            <person name="Bredeson J.V."/>
            <person name="Lyons J.B."/>
            <person name="Prochnik S.E."/>
            <person name="Wu G.A."/>
            <person name="Ha C.M."/>
            <person name="Edsinger-Gonzales E."/>
            <person name="Grimwood J."/>
            <person name="Schmutz J."/>
            <person name="Rabbi I.Y."/>
            <person name="Egesi C."/>
            <person name="Nauluvula P."/>
            <person name="Lebot V."/>
            <person name="Ndunguru J."/>
            <person name="Mkamilo G."/>
            <person name="Bart R.S."/>
            <person name="Setter T.L."/>
            <person name="Gleadow R.M."/>
            <person name="Kulakow P."/>
            <person name="Ferguson M.E."/>
            <person name="Rounsley S."/>
            <person name="Rokhsar D.S."/>
        </authorList>
    </citation>
    <scope>NUCLEOTIDE SEQUENCE [LARGE SCALE GENOMIC DNA]</scope>
    <source>
        <strain evidence="9">cv. AM560-2</strain>
    </source>
</reference>
<evidence type="ECO:0000256" key="6">
    <source>
        <dbReference type="SAM" id="MobiDB-lite"/>
    </source>
</evidence>
<proteinExistence type="inferred from homology"/>
<keyword evidence="4" id="KW-0812">Transmembrane</keyword>
<organism evidence="8 9">
    <name type="scientific">Manihot esculenta</name>
    <name type="common">Cassava</name>
    <name type="synonym">Jatropha manihot</name>
    <dbReference type="NCBI Taxonomy" id="3983"/>
    <lineage>
        <taxon>Eukaryota</taxon>
        <taxon>Viridiplantae</taxon>
        <taxon>Streptophyta</taxon>
        <taxon>Embryophyta</taxon>
        <taxon>Tracheophyta</taxon>
        <taxon>Spermatophyta</taxon>
        <taxon>Magnoliopsida</taxon>
        <taxon>eudicotyledons</taxon>
        <taxon>Gunneridae</taxon>
        <taxon>Pentapetalae</taxon>
        <taxon>rosids</taxon>
        <taxon>fabids</taxon>
        <taxon>Malpighiales</taxon>
        <taxon>Euphorbiaceae</taxon>
        <taxon>Crotonoideae</taxon>
        <taxon>Manihoteae</taxon>
        <taxon>Manihot</taxon>
    </lineage>
</organism>
<comment type="similarity">
    <text evidence="2">Belongs to the glycosyltransferase 47 family.</text>
</comment>
<keyword evidence="4" id="KW-0735">Signal-anchor</keyword>
<name>A0A2C9VCN2_MANES</name>
<evidence type="ECO:0000313" key="8">
    <source>
        <dbReference type="EMBL" id="OAY42815.1"/>
    </source>
</evidence>
<evidence type="ECO:0000256" key="4">
    <source>
        <dbReference type="ARBA" id="ARBA00022968"/>
    </source>
</evidence>
<evidence type="ECO:0000256" key="2">
    <source>
        <dbReference type="ARBA" id="ARBA00010271"/>
    </source>
</evidence>
<dbReference type="AlphaFoldDB" id="A0A2C9VCN2"/>
<dbReference type="GO" id="GO:0016757">
    <property type="term" value="F:glycosyltransferase activity"/>
    <property type="evidence" value="ECO:0007669"/>
    <property type="project" value="UniProtKB-KW"/>
</dbReference>
<accession>A0A2C9VCN2</accession>
<dbReference type="Proteomes" id="UP000091857">
    <property type="component" value="Chromosome 8"/>
</dbReference>
<dbReference type="InterPro" id="IPR040911">
    <property type="entry name" value="Exostosin_GT47"/>
</dbReference>
<evidence type="ECO:0000256" key="3">
    <source>
        <dbReference type="ARBA" id="ARBA00022676"/>
    </source>
</evidence>